<dbReference type="STRING" id="33978.A6M13_08195"/>
<dbReference type="PRINTS" id="PR00111">
    <property type="entry name" value="ABHYDROLASE"/>
</dbReference>
<dbReference type="SUPFAM" id="SSF53474">
    <property type="entry name" value="alpha/beta-Hydrolases"/>
    <property type="match status" value="1"/>
</dbReference>
<dbReference type="PANTHER" id="PTHR43039">
    <property type="entry name" value="ESTERASE-RELATED"/>
    <property type="match status" value="1"/>
</dbReference>
<comment type="similarity">
    <text evidence="1">Belongs to the AB hydrolase superfamily.</text>
</comment>
<comment type="caution">
    <text evidence="4">The sequence shown here is derived from an EMBL/GenBank/DDBJ whole genome shotgun (WGS) entry which is preliminary data.</text>
</comment>
<dbReference type="RefSeq" id="WP_066542746.1">
    <property type="nucleotide sequence ID" value="NZ_MASJ01000002.1"/>
</dbReference>
<gene>
    <name evidence="4" type="ORF">A6M13_08195</name>
</gene>
<protein>
    <submittedName>
        <fullName evidence="4">Sigma factor sigB regulation protein rsbQ</fullName>
    </submittedName>
</protein>
<evidence type="ECO:0000313" key="4">
    <source>
        <dbReference type="EMBL" id="OCS87941.1"/>
    </source>
</evidence>
<dbReference type="Gene3D" id="3.40.50.1820">
    <property type="entry name" value="alpha/beta hydrolase"/>
    <property type="match status" value="1"/>
</dbReference>
<organism evidence="4 5">
    <name type="scientific">Caryophanon tenue</name>
    <dbReference type="NCBI Taxonomy" id="33978"/>
    <lineage>
        <taxon>Bacteria</taxon>
        <taxon>Bacillati</taxon>
        <taxon>Bacillota</taxon>
        <taxon>Bacilli</taxon>
        <taxon>Bacillales</taxon>
        <taxon>Caryophanaceae</taxon>
        <taxon>Caryophanon</taxon>
    </lineage>
</organism>
<dbReference type="InterPro" id="IPR000073">
    <property type="entry name" value="AB_hydrolase_1"/>
</dbReference>
<evidence type="ECO:0000313" key="5">
    <source>
        <dbReference type="Proteomes" id="UP000093199"/>
    </source>
</evidence>
<proteinExistence type="inferred from homology"/>
<keyword evidence="2" id="KW-0378">Hydrolase</keyword>
<accession>A0A1C0YLC2</accession>
<dbReference type="Proteomes" id="UP000093199">
    <property type="component" value="Unassembled WGS sequence"/>
</dbReference>
<dbReference type="OrthoDB" id="9780932at2"/>
<sequence>MTIQKRNNVQFIGNGEKTIILAHGFASNQQMWKYILPTLSQEYRVMLFDYVGSGASDKTAYSTEKYATLHGYAQDVIDMIDEWNLTNVVFVGHSISAMIGMLASFERPNAFSTLIMIGASPCYLNDGDYIGGFTKEAVEGLFQMMELNFTGWASHLAPIVTDPERTPKATSQVEQTFKSNDAAIAREFATATFLADHRADLERIKVPTVLIQSKDDAIVPVQVSEYLHQHIAGSELVFLNIKGHYPQISQPEETVAILQRYI</sequence>
<dbReference type="EMBL" id="MASJ01000002">
    <property type="protein sequence ID" value="OCS87941.1"/>
    <property type="molecule type" value="Genomic_DNA"/>
</dbReference>
<evidence type="ECO:0000256" key="1">
    <source>
        <dbReference type="ARBA" id="ARBA00008645"/>
    </source>
</evidence>
<dbReference type="Pfam" id="PF12697">
    <property type="entry name" value="Abhydrolase_6"/>
    <property type="match status" value="1"/>
</dbReference>
<feature type="domain" description="AB hydrolase-1" evidence="3">
    <location>
        <begin position="19"/>
        <end position="256"/>
    </location>
</feature>
<reference evidence="4 5" key="1">
    <citation type="submission" date="2016-07" db="EMBL/GenBank/DDBJ databases">
        <title>Caryophanon tenue genome sequencing.</title>
        <authorList>
            <person name="Verma A."/>
            <person name="Pal Y."/>
            <person name="Krishnamurthi S."/>
        </authorList>
    </citation>
    <scope>NUCLEOTIDE SEQUENCE [LARGE SCALE GENOMIC DNA]</scope>
    <source>
        <strain evidence="4 5">DSM 14152</strain>
    </source>
</reference>
<evidence type="ECO:0000256" key="2">
    <source>
        <dbReference type="ARBA" id="ARBA00022801"/>
    </source>
</evidence>
<dbReference type="FunFam" id="3.40.50.1820:FF:000042">
    <property type="entry name" value="probable strigolactone esterase DAD2"/>
    <property type="match status" value="1"/>
</dbReference>
<name>A0A1C0YLC2_9BACL</name>
<evidence type="ECO:0000259" key="3">
    <source>
        <dbReference type="Pfam" id="PF12697"/>
    </source>
</evidence>
<dbReference type="GO" id="GO:0016787">
    <property type="term" value="F:hydrolase activity"/>
    <property type="evidence" value="ECO:0007669"/>
    <property type="project" value="UniProtKB-KW"/>
</dbReference>
<dbReference type="InterPro" id="IPR029058">
    <property type="entry name" value="AB_hydrolase_fold"/>
</dbReference>
<dbReference type="AlphaFoldDB" id="A0A1C0YLC2"/>
<keyword evidence="5" id="KW-1185">Reference proteome</keyword>